<evidence type="ECO:0000313" key="3">
    <source>
        <dbReference type="EMBL" id="CUH60163.1"/>
    </source>
</evidence>
<accession>A0A0P1FIW6</accession>
<organism evidence="3 4">
    <name type="scientific">Thalassobacter stenotrophicus</name>
    <dbReference type="NCBI Taxonomy" id="266809"/>
    <lineage>
        <taxon>Bacteria</taxon>
        <taxon>Pseudomonadati</taxon>
        <taxon>Pseudomonadota</taxon>
        <taxon>Alphaproteobacteria</taxon>
        <taxon>Rhodobacterales</taxon>
        <taxon>Roseobacteraceae</taxon>
        <taxon>Thalassobacter</taxon>
    </lineage>
</organism>
<dbReference type="AlphaFoldDB" id="A0A0P1FIW6"/>
<gene>
    <name evidence="3" type="ORF">THS5294_01452</name>
</gene>
<dbReference type="NCBIfam" id="TIGR03370">
    <property type="entry name" value="VPLPA-CTERM"/>
    <property type="match status" value="1"/>
</dbReference>
<keyword evidence="1" id="KW-0472">Membrane</keyword>
<dbReference type="Proteomes" id="UP000051298">
    <property type="component" value="Unassembled WGS sequence"/>
</dbReference>
<evidence type="ECO:0000256" key="2">
    <source>
        <dbReference type="SAM" id="SignalP"/>
    </source>
</evidence>
<feature type="transmembrane region" description="Helical" evidence="1">
    <location>
        <begin position="183"/>
        <end position="204"/>
    </location>
</feature>
<feature type="chain" id="PRO_5006062635" evidence="2">
    <location>
        <begin position="25"/>
        <end position="211"/>
    </location>
</feature>
<dbReference type="InterPro" id="IPR022472">
    <property type="entry name" value="VPLPA-CTERM"/>
</dbReference>
<protein>
    <submittedName>
        <fullName evidence="3">VPLPA-CTERM protein sorting domain protein</fullName>
    </submittedName>
</protein>
<dbReference type="EMBL" id="CYRX01000025">
    <property type="protein sequence ID" value="CUH60163.1"/>
    <property type="molecule type" value="Genomic_DNA"/>
</dbReference>
<keyword evidence="2" id="KW-0732">Signal</keyword>
<name>A0A0P1FIW6_9RHOB</name>
<dbReference type="STRING" id="266809.PM03_06340"/>
<evidence type="ECO:0000313" key="4">
    <source>
        <dbReference type="Proteomes" id="UP000051298"/>
    </source>
</evidence>
<evidence type="ECO:0000256" key="1">
    <source>
        <dbReference type="SAM" id="Phobius"/>
    </source>
</evidence>
<keyword evidence="1" id="KW-0812">Transmembrane</keyword>
<keyword evidence="1" id="KW-1133">Transmembrane helix</keyword>
<proteinExistence type="predicted"/>
<sequence>MFKTLKTTLVAAGMLAASASLAFAVTITQSNVIPTTPVANPLADSTTGFVAENVVGNSSVFPNQRLSPWTGIINVDDPSALYTAVSRDSTATYSLTGNSMGVVSFIWGSPDTYNDLEITLSGGGATTVINGADPALQPIFPSPGLGRGAVLVTITDTTGAGFDSITFKSVGLPAFEFANLTMAAVPLPASLPLLFAGLGGIAFMRSRRKKS</sequence>
<feature type="signal peptide" evidence="2">
    <location>
        <begin position="1"/>
        <end position="24"/>
    </location>
</feature>
<dbReference type="RefSeq" id="WP_058123206.1">
    <property type="nucleotide sequence ID" value="NZ_CYRX01000025.1"/>
</dbReference>
<reference evidence="3 4" key="1">
    <citation type="submission" date="2015-09" db="EMBL/GenBank/DDBJ databases">
        <authorList>
            <consortium name="Swine Surveillance"/>
        </authorList>
    </citation>
    <scope>NUCLEOTIDE SEQUENCE [LARGE SCALE GENOMIC DNA]</scope>
    <source>
        <strain evidence="3 4">CECT 5294</strain>
    </source>
</reference>